<keyword evidence="3" id="KW-1185">Reference proteome</keyword>
<evidence type="ECO:0000313" key="2">
    <source>
        <dbReference type="EMBL" id="KAK1763731.1"/>
    </source>
</evidence>
<protein>
    <recommendedName>
        <fullName evidence="4">Cerato-platanin</fullName>
    </recommendedName>
</protein>
<feature type="signal peptide" evidence="1">
    <location>
        <begin position="1"/>
        <end position="30"/>
    </location>
</feature>
<evidence type="ECO:0008006" key="4">
    <source>
        <dbReference type="Google" id="ProtNLM"/>
    </source>
</evidence>
<dbReference type="EMBL" id="MU839025">
    <property type="protein sequence ID" value="KAK1763731.1"/>
    <property type="molecule type" value="Genomic_DNA"/>
</dbReference>
<dbReference type="AlphaFoldDB" id="A0AAJ0BX83"/>
<sequence>MMTFISHSFTMRRAILFLWLLACAASPAIAASGTAWVTPHESYSSSVGVLGCKINTDRVAYWPGSVDCNNVCVSLSYGGRTVYLLRIDQSGGAHDVSYDAWNYLYTGYSATSKPTAGGEVAMEYADVDASKCADLIHTKGHKLPFSAANSMNFIASCLDQKDSWVAKNYLMYNILDPLCTWGYDEQCTLNYPADNQPKCPRTLGTPAALTSAPVYNIQYPSGKRVLAGQVASVPGTSGSAYSLGGSRGNIIRLDAVRWTMLASLLFFSLLYSL</sequence>
<dbReference type="PANTHER" id="PTHR38850:SF2">
    <property type="entry name" value="CERATO-PLATANIN"/>
    <property type="match status" value="1"/>
</dbReference>
<dbReference type="GeneID" id="85312121"/>
<dbReference type="RefSeq" id="XP_060279944.1">
    <property type="nucleotide sequence ID" value="XM_060428934.1"/>
</dbReference>
<feature type="chain" id="PRO_5042599016" description="Cerato-platanin" evidence="1">
    <location>
        <begin position="31"/>
        <end position="273"/>
    </location>
</feature>
<reference evidence="2" key="1">
    <citation type="submission" date="2023-06" db="EMBL/GenBank/DDBJ databases">
        <title>Genome-scale phylogeny and comparative genomics of the fungal order Sordariales.</title>
        <authorList>
            <consortium name="Lawrence Berkeley National Laboratory"/>
            <person name="Hensen N."/>
            <person name="Bonometti L."/>
            <person name="Westerberg I."/>
            <person name="Brannstrom I.O."/>
            <person name="Guillou S."/>
            <person name="Cros-Aarteil S."/>
            <person name="Calhoun S."/>
            <person name="Haridas S."/>
            <person name="Kuo A."/>
            <person name="Mondo S."/>
            <person name="Pangilinan J."/>
            <person name="Riley R."/>
            <person name="Labutti K."/>
            <person name="Andreopoulos B."/>
            <person name="Lipzen A."/>
            <person name="Chen C."/>
            <person name="Yanf M."/>
            <person name="Daum C."/>
            <person name="Ng V."/>
            <person name="Clum A."/>
            <person name="Steindorff A."/>
            <person name="Ohm R."/>
            <person name="Martin F."/>
            <person name="Silar P."/>
            <person name="Natvig D."/>
            <person name="Lalanne C."/>
            <person name="Gautier V."/>
            <person name="Ament-Velasquez S.L."/>
            <person name="Kruys A."/>
            <person name="Hutchinson M.I."/>
            <person name="Powell A.J."/>
            <person name="Barry K."/>
            <person name="Miller A.N."/>
            <person name="Grigoriev I.V."/>
            <person name="Debuchy R."/>
            <person name="Gladieux P."/>
            <person name="Thoren M.H."/>
            <person name="Johannesson H."/>
        </authorList>
    </citation>
    <scope>NUCLEOTIDE SEQUENCE</scope>
    <source>
        <strain evidence="2">8032-3</strain>
    </source>
</reference>
<proteinExistence type="predicted"/>
<comment type="caution">
    <text evidence="2">The sequence shown here is derived from an EMBL/GenBank/DDBJ whole genome shotgun (WGS) entry which is preliminary data.</text>
</comment>
<dbReference type="Proteomes" id="UP001244011">
    <property type="component" value="Unassembled WGS sequence"/>
</dbReference>
<gene>
    <name evidence="2" type="ORF">QBC33DRAFT_549051</name>
</gene>
<evidence type="ECO:0000313" key="3">
    <source>
        <dbReference type="Proteomes" id="UP001244011"/>
    </source>
</evidence>
<dbReference type="PANTHER" id="PTHR38850">
    <property type="entry name" value="CERATO-PLATANIN"/>
    <property type="match status" value="1"/>
</dbReference>
<name>A0AAJ0BX83_9PEZI</name>
<organism evidence="2 3">
    <name type="scientific">Phialemonium atrogriseum</name>
    <dbReference type="NCBI Taxonomy" id="1093897"/>
    <lineage>
        <taxon>Eukaryota</taxon>
        <taxon>Fungi</taxon>
        <taxon>Dikarya</taxon>
        <taxon>Ascomycota</taxon>
        <taxon>Pezizomycotina</taxon>
        <taxon>Sordariomycetes</taxon>
        <taxon>Sordariomycetidae</taxon>
        <taxon>Cephalothecales</taxon>
        <taxon>Cephalothecaceae</taxon>
        <taxon>Phialemonium</taxon>
    </lineage>
</organism>
<keyword evidence="1" id="KW-0732">Signal</keyword>
<evidence type="ECO:0000256" key="1">
    <source>
        <dbReference type="SAM" id="SignalP"/>
    </source>
</evidence>
<accession>A0AAJ0BX83</accession>